<evidence type="ECO:0000313" key="1">
    <source>
        <dbReference type="EMBL" id="JAD48081.1"/>
    </source>
</evidence>
<dbReference type="EMBL" id="GBRH01249814">
    <property type="protein sequence ID" value="JAD48081.1"/>
    <property type="molecule type" value="Transcribed_RNA"/>
</dbReference>
<dbReference type="AlphaFoldDB" id="A0A0A9AAI3"/>
<reference evidence="1" key="2">
    <citation type="journal article" date="2015" name="Data Brief">
        <title>Shoot transcriptome of the giant reed, Arundo donax.</title>
        <authorList>
            <person name="Barrero R.A."/>
            <person name="Guerrero F.D."/>
            <person name="Moolhuijzen P."/>
            <person name="Goolsby J.A."/>
            <person name="Tidwell J."/>
            <person name="Bellgard S.E."/>
            <person name="Bellgard M.I."/>
        </authorList>
    </citation>
    <scope>NUCLEOTIDE SEQUENCE</scope>
    <source>
        <tissue evidence="1">Shoot tissue taken approximately 20 cm above the soil surface</tissue>
    </source>
</reference>
<reference evidence="1" key="1">
    <citation type="submission" date="2014-09" db="EMBL/GenBank/DDBJ databases">
        <authorList>
            <person name="Magalhaes I.L.F."/>
            <person name="Oliveira U."/>
            <person name="Santos F.R."/>
            <person name="Vidigal T.H.D.A."/>
            <person name="Brescovit A.D."/>
            <person name="Santos A.J."/>
        </authorList>
    </citation>
    <scope>NUCLEOTIDE SEQUENCE</scope>
    <source>
        <tissue evidence="1">Shoot tissue taken approximately 20 cm above the soil surface</tissue>
    </source>
</reference>
<protein>
    <submittedName>
        <fullName evidence="1">Uncharacterized protein</fullName>
    </submittedName>
</protein>
<accession>A0A0A9AAI3</accession>
<proteinExistence type="predicted"/>
<sequence length="83" mass="9355">MQHILKKDSISWWDGIHHITFNILNRAISRLDATNHVGEVQHGALDMRESLGNSPRCTTGPTTNVNQRAYAIKHLAAFGYDEI</sequence>
<organism evidence="1">
    <name type="scientific">Arundo donax</name>
    <name type="common">Giant reed</name>
    <name type="synonym">Donax arundinaceus</name>
    <dbReference type="NCBI Taxonomy" id="35708"/>
    <lineage>
        <taxon>Eukaryota</taxon>
        <taxon>Viridiplantae</taxon>
        <taxon>Streptophyta</taxon>
        <taxon>Embryophyta</taxon>
        <taxon>Tracheophyta</taxon>
        <taxon>Spermatophyta</taxon>
        <taxon>Magnoliopsida</taxon>
        <taxon>Liliopsida</taxon>
        <taxon>Poales</taxon>
        <taxon>Poaceae</taxon>
        <taxon>PACMAD clade</taxon>
        <taxon>Arundinoideae</taxon>
        <taxon>Arundineae</taxon>
        <taxon>Arundo</taxon>
    </lineage>
</organism>
<name>A0A0A9AAI3_ARUDO</name>